<feature type="region of interest" description="Disordered" evidence="7">
    <location>
        <begin position="17"/>
        <end position="91"/>
    </location>
</feature>
<dbReference type="Pfam" id="PF00046">
    <property type="entry name" value="Homeodomain"/>
    <property type="match status" value="1"/>
</dbReference>
<dbReference type="SMART" id="SM00389">
    <property type="entry name" value="HOX"/>
    <property type="match status" value="1"/>
</dbReference>
<evidence type="ECO:0000256" key="1">
    <source>
        <dbReference type="ARBA" id="ARBA00004123"/>
    </source>
</evidence>
<organism evidence="9 10">
    <name type="scientific">Adineta ricciae</name>
    <name type="common">Rotifer</name>
    <dbReference type="NCBI Taxonomy" id="249248"/>
    <lineage>
        <taxon>Eukaryota</taxon>
        <taxon>Metazoa</taxon>
        <taxon>Spiralia</taxon>
        <taxon>Gnathifera</taxon>
        <taxon>Rotifera</taxon>
        <taxon>Eurotatoria</taxon>
        <taxon>Bdelloidea</taxon>
        <taxon>Adinetida</taxon>
        <taxon>Adinetidae</taxon>
        <taxon>Adineta</taxon>
    </lineage>
</organism>
<evidence type="ECO:0000313" key="10">
    <source>
        <dbReference type="Proteomes" id="UP000663828"/>
    </source>
</evidence>
<comment type="caution">
    <text evidence="9">The sequence shown here is derived from an EMBL/GenBank/DDBJ whole genome shotgun (WGS) entry which is preliminary data.</text>
</comment>
<dbReference type="PANTHER" id="PTHR24333">
    <property type="entry name" value="HOMEO BOX HB9 LIKE A-RELATED"/>
    <property type="match status" value="1"/>
</dbReference>
<dbReference type="GO" id="GO:0003677">
    <property type="term" value="F:DNA binding"/>
    <property type="evidence" value="ECO:0007669"/>
    <property type="project" value="UniProtKB-UniRule"/>
</dbReference>
<evidence type="ECO:0000313" key="9">
    <source>
        <dbReference type="EMBL" id="CAF1500450.1"/>
    </source>
</evidence>
<dbReference type="Proteomes" id="UP000663828">
    <property type="component" value="Unassembled WGS sequence"/>
</dbReference>
<proteinExistence type="predicted"/>
<dbReference type="GO" id="GO:0005634">
    <property type="term" value="C:nucleus"/>
    <property type="evidence" value="ECO:0007669"/>
    <property type="project" value="UniProtKB-SubCell"/>
</dbReference>
<feature type="domain" description="Homeobox" evidence="8">
    <location>
        <begin position="112"/>
        <end position="172"/>
    </location>
</feature>
<evidence type="ECO:0000256" key="6">
    <source>
        <dbReference type="RuleBase" id="RU000682"/>
    </source>
</evidence>
<dbReference type="SUPFAM" id="SSF46689">
    <property type="entry name" value="Homeodomain-like"/>
    <property type="match status" value="1"/>
</dbReference>
<keyword evidence="4 5" id="KW-0539">Nucleus</keyword>
<keyword evidence="2 5" id="KW-0238">DNA-binding</keyword>
<evidence type="ECO:0000259" key="8">
    <source>
        <dbReference type="PROSITE" id="PS50071"/>
    </source>
</evidence>
<dbReference type="PRINTS" id="PR00024">
    <property type="entry name" value="HOMEOBOX"/>
</dbReference>
<dbReference type="InterPro" id="IPR017970">
    <property type="entry name" value="Homeobox_CS"/>
</dbReference>
<dbReference type="Gene3D" id="1.10.10.60">
    <property type="entry name" value="Homeodomain-like"/>
    <property type="match status" value="1"/>
</dbReference>
<comment type="subcellular location">
    <subcellularLocation>
        <location evidence="1 5 6">Nucleus</location>
    </subcellularLocation>
</comment>
<dbReference type="PROSITE" id="PS00027">
    <property type="entry name" value="HOMEOBOX_1"/>
    <property type="match status" value="1"/>
</dbReference>
<dbReference type="InterPro" id="IPR009057">
    <property type="entry name" value="Homeodomain-like_sf"/>
</dbReference>
<sequence length="255" mass="29102">ESEKAFMTQQKRTFFVDDILHKVTPSEETPPSPPSSANEKSQLKRQLSLDHQNEETSTKKCRAREDYSPVVDVTGDNDSYTSENSQNIDNHSDEELCASSSSLPSIVLRQNKKQRKPRTAFTDQQLNSLEKNFERQKYLSVQERLELANRLHLSDTQVKTWYQNRRTKWKRQACLGLELFTGNMLQQWMQRQPQLLAAASSSSVYRSSSSSTSSDQPIIIGSFGSALLNEAKAVMATKSLAHRFQSVPFTLQRHE</sequence>
<dbReference type="PANTHER" id="PTHR24333:SF5">
    <property type="entry name" value="VENT HOMEOBOX"/>
    <property type="match status" value="1"/>
</dbReference>
<feature type="non-terminal residue" evidence="9">
    <location>
        <position position="1"/>
    </location>
</feature>
<evidence type="ECO:0000256" key="5">
    <source>
        <dbReference type="PROSITE-ProRule" id="PRU00108"/>
    </source>
</evidence>
<dbReference type="PROSITE" id="PS50071">
    <property type="entry name" value="HOMEOBOX_2"/>
    <property type="match status" value="1"/>
</dbReference>
<feature type="DNA-binding region" description="Homeobox" evidence="5">
    <location>
        <begin position="114"/>
        <end position="173"/>
    </location>
</feature>
<reference evidence="9" key="1">
    <citation type="submission" date="2021-02" db="EMBL/GenBank/DDBJ databases">
        <authorList>
            <person name="Nowell W R."/>
        </authorList>
    </citation>
    <scope>NUCLEOTIDE SEQUENCE</scope>
</reference>
<feature type="compositionally biased region" description="Polar residues" evidence="7">
    <location>
        <begin position="76"/>
        <end position="89"/>
    </location>
</feature>
<accession>A0A815TAH8</accession>
<name>A0A815TAH8_ADIRI</name>
<evidence type="ECO:0000256" key="2">
    <source>
        <dbReference type="ARBA" id="ARBA00023125"/>
    </source>
</evidence>
<dbReference type="AlphaFoldDB" id="A0A815TAH8"/>
<evidence type="ECO:0000256" key="3">
    <source>
        <dbReference type="ARBA" id="ARBA00023155"/>
    </source>
</evidence>
<dbReference type="EMBL" id="CAJNOR010004414">
    <property type="protein sequence ID" value="CAF1500450.1"/>
    <property type="molecule type" value="Genomic_DNA"/>
</dbReference>
<keyword evidence="10" id="KW-1185">Reference proteome</keyword>
<evidence type="ECO:0000256" key="4">
    <source>
        <dbReference type="ARBA" id="ARBA00023242"/>
    </source>
</evidence>
<evidence type="ECO:0000256" key="7">
    <source>
        <dbReference type="SAM" id="MobiDB-lite"/>
    </source>
</evidence>
<dbReference type="InterPro" id="IPR001356">
    <property type="entry name" value="HD"/>
</dbReference>
<dbReference type="GO" id="GO:0000981">
    <property type="term" value="F:DNA-binding transcription factor activity, RNA polymerase II-specific"/>
    <property type="evidence" value="ECO:0007669"/>
    <property type="project" value="InterPro"/>
</dbReference>
<dbReference type="InterPro" id="IPR050848">
    <property type="entry name" value="Homeobox_TF"/>
</dbReference>
<gene>
    <name evidence="9" type="ORF">XAT740_LOCUS39623</name>
</gene>
<dbReference type="InterPro" id="IPR020479">
    <property type="entry name" value="HD_metazoa"/>
</dbReference>
<dbReference type="CDD" id="cd00086">
    <property type="entry name" value="homeodomain"/>
    <property type="match status" value="1"/>
</dbReference>
<keyword evidence="3 5" id="KW-0371">Homeobox</keyword>
<protein>
    <recommendedName>
        <fullName evidence="8">Homeobox domain-containing protein</fullName>
    </recommendedName>
</protein>
<feature type="compositionally biased region" description="Basic and acidic residues" evidence="7">
    <location>
        <begin position="47"/>
        <end position="67"/>
    </location>
</feature>